<keyword evidence="1" id="KW-0175">Coiled coil</keyword>
<evidence type="ECO:0000256" key="2">
    <source>
        <dbReference type="SAM" id="MobiDB-lite"/>
    </source>
</evidence>
<dbReference type="Gene3D" id="1.10.472.80">
    <property type="entry name" value="Ypt/Rab-GAP domain of gyp1p, domain 3"/>
    <property type="match status" value="1"/>
</dbReference>
<dbReference type="Pfam" id="PF00566">
    <property type="entry name" value="RabGAP-TBC"/>
    <property type="match status" value="1"/>
</dbReference>
<feature type="compositionally biased region" description="Low complexity" evidence="2">
    <location>
        <begin position="416"/>
        <end position="426"/>
    </location>
</feature>
<name>A0A9P0VZ44_9ASCO</name>
<dbReference type="AlphaFoldDB" id="A0A9P0VZ44"/>
<feature type="compositionally biased region" description="Low complexity" evidence="2">
    <location>
        <begin position="171"/>
        <end position="193"/>
    </location>
</feature>
<evidence type="ECO:0000313" key="5">
    <source>
        <dbReference type="Proteomes" id="UP000837801"/>
    </source>
</evidence>
<dbReference type="InterPro" id="IPR035969">
    <property type="entry name" value="Rab-GAP_TBC_sf"/>
</dbReference>
<sequence length="876" mass="99927">MSFVYKKKKTPNLSLVVEESTQTPLSNYDIENFDEINIKRTISRIGSVRGLPRPISTMTSTGAVGAPGAAIAAPVERSRSRGNSLGSSSESILNVVYESSPLKNQVPQRSSSITSTTSNVSNKSNNSQESSYIVSVNKTPSNLTPSQRLKLRKTQLNDSISKFKDYSNVVQQQQQQQQKHQQIIEQSRQTQRQHQTRNHQQPRRQNGNSSDSFPFSTGNVDEDDDEDIDSEICMFNVPISQPLSAISQRERYTYTNNDRKLSLTTDSTRSSSILSHTSLTDTGSITSYEDDLTRTANTSFSSSYINMEDLKLSQDAEQLTLLFNKNDYVQINEESRQKQKMLNSFKKVNLAGQQGEQDFHSEGNEPTNSDISNNNDSYKNPSIRAPSPQVRALSTASIKNKRATGISPASSIDPRSLSTSTLKTTTPPNEIPSPLQMVGPGNSTTKYFSFTRPTWLPPKSSSDKKKHQKESEYLIKQALQRETDQKNRKIAELERLKKQKQKDLQIWEDEIVPDGGITVSEADYQKRLKTNLVKDMYWRGLPSTSLRSRLWFKQIGNGVQLSEHTCNYYFQKARKFRSKVTKFDQLLLTKNNKPVLDSYIKKSPSILKMKGYMDKLNADLLDTFPDHNFFQNPETISRIIDTVTSFILYLNETNQGIEIDDEKFRHINLNYYFTGLNNLSGILFYHYNRSCYRTFISLCNVFQRPLLNLLLGFQVHCIQDELEKNSDGALTSQQRNLLLCSLNDAFIDNYEQKFKEKLNRLAVHFSVINLQPIEYISNILLGIFSNFLDFQLSSHILDVYAFEGDDFLVSCLLGVLSKISFKLYGTKKENLEILGEHYRSVLNSQGKQQRRTAESYKYLNVGLEHEFIEIVKELHT</sequence>
<feature type="region of interest" description="Disordered" evidence="2">
    <location>
        <begin position="59"/>
        <end position="89"/>
    </location>
</feature>
<evidence type="ECO:0000259" key="3">
    <source>
        <dbReference type="SMART" id="SM00164"/>
    </source>
</evidence>
<dbReference type="InterPro" id="IPR000195">
    <property type="entry name" value="Rab-GAP-TBC_dom"/>
</dbReference>
<dbReference type="OrthoDB" id="289721at2759"/>
<reference evidence="4" key="1">
    <citation type="submission" date="2022-03" db="EMBL/GenBank/DDBJ databases">
        <authorList>
            <person name="Legras J.-L."/>
            <person name="Devillers H."/>
            <person name="Grondin C."/>
        </authorList>
    </citation>
    <scope>NUCLEOTIDE SEQUENCE</scope>
    <source>
        <strain evidence="4">CLIB 1423</strain>
    </source>
</reference>
<dbReference type="EMBL" id="CAKXYY010000017">
    <property type="protein sequence ID" value="CAH2354482.1"/>
    <property type="molecule type" value="Genomic_DNA"/>
</dbReference>
<evidence type="ECO:0000256" key="1">
    <source>
        <dbReference type="SAM" id="Coils"/>
    </source>
</evidence>
<feature type="region of interest" description="Disordered" evidence="2">
    <location>
        <begin position="103"/>
        <end position="132"/>
    </location>
</feature>
<protein>
    <recommendedName>
        <fullName evidence="3">Rab-GAP TBC domain-containing protein</fullName>
    </recommendedName>
</protein>
<feature type="domain" description="Rab-GAP TBC" evidence="3">
    <location>
        <begin position="538"/>
        <end position="827"/>
    </location>
</feature>
<organism evidence="4 5">
    <name type="scientific">[Candida] railenensis</name>
    <dbReference type="NCBI Taxonomy" id="45579"/>
    <lineage>
        <taxon>Eukaryota</taxon>
        <taxon>Fungi</taxon>
        <taxon>Dikarya</taxon>
        <taxon>Ascomycota</taxon>
        <taxon>Saccharomycotina</taxon>
        <taxon>Pichiomycetes</taxon>
        <taxon>Debaryomycetaceae</taxon>
        <taxon>Kurtzmaniella</taxon>
    </lineage>
</organism>
<feature type="compositionally biased region" description="Low complexity" evidence="2">
    <location>
        <begin position="110"/>
        <end position="131"/>
    </location>
</feature>
<gene>
    <name evidence="4" type="ORF">CLIB1423_17S00166</name>
</gene>
<feature type="compositionally biased region" description="Low complexity" evidence="2">
    <location>
        <begin position="62"/>
        <end position="89"/>
    </location>
</feature>
<feature type="compositionally biased region" description="Polar residues" evidence="2">
    <location>
        <begin position="364"/>
        <end position="380"/>
    </location>
</feature>
<feature type="compositionally biased region" description="Polar residues" evidence="2">
    <location>
        <begin position="207"/>
        <end position="219"/>
    </location>
</feature>
<feature type="coiled-coil region" evidence="1">
    <location>
        <begin position="476"/>
        <end position="510"/>
    </location>
</feature>
<evidence type="ECO:0000313" key="4">
    <source>
        <dbReference type="EMBL" id="CAH2354482.1"/>
    </source>
</evidence>
<dbReference type="SUPFAM" id="SSF47923">
    <property type="entry name" value="Ypt/Rab-GAP domain of gyp1p"/>
    <property type="match status" value="2"/>
</dbReference>
<dbReference type="SMART" id="SM00164">
    <property type="entry name" value="TBC"/>
    <property type="match status" value="1"/>
</dbReference>
<comment type="caution">
    <text evidence="4">The sequence shown here is derived from an EMBL/GenBank/DDBJ whole genome shotgun (WGS) entry which is preliminary data.</text>
</comment>
<feature type="region of interest" description="Disordered" evidence="2">
    <location>
        <begin position="171"/>
        <end position="225"/>
    </location>
</feature>
<dbReference type="Gene3D" id="1.10.10.750">
    <property type="entry name" value="Ypt/Rab-GAP domain of gyp1p, domain 1"/>
    <property type="match status" value="1"/>
</dbReference>
<dbReference type="Proteomes" id="UP000837801">
    <property type="component" value="Unassembled WGS sequence"/>
</dbReference>
<accession>A0A9P0VZ44</accession>
<feature type="region of interest" description="Disordered" evidence="2">
    <location>
        <begin position="356"/>
        <end position="441"/>
    </location>
</feature>
<keyword evidence="5" id="KW-1185">Reference proteome</keyword>
<proteinExistence type="predicted"/>